<comment type="caution">
    <text evidence="2">The sequence shown here is derived from an EMBL/GenBank/DDBJ whole genome shotgun (WGS) entry which is preliminary data.</text>
</comment>
<proteinExistence type="predicted"/>
<sequence length="76" mass="8914">MVQMERCKLATKRLSFYIDGQLSDKARLVVEKHLSTCKYCQNEAILLWNARLVLKSFSSVRIPTSLDKKFTKELYK</sequence>
<reference evidence="2 3" key="1">
    <citation type="submission" date="2017-09" db="EMBL/GenBank/DDBJ databases">
        <title>Depth-based differentiation of microbial function through sediment-hosted aquifers and enrichment of novel symbionts in the deep terrestrial subsurface.</title>
        <authorList>
            <person name="Probst A.J."/>
            <person name="Ladd B."/>
            <person name="Jarett J.K."/>
            <person name="Geller-Mcgrath D.E."/>
            <person name="Sieber C.M."/>
            <person name="Emerson J.B."/>
            <person name="Anantharaman K."/>
            <person name="Thomas B.C."/>
            <person name="Malmstrom R."/>
            <person name="Stieglmeier M."/>
            <person name="Klingl A."/>
            <person name="Woyke T."/>
            <person name="Ryan C.M."/>
            <person name="Banfield J.F."/>
        </authorList>
    </citation>
    <scope>NUCLEOTIDE SEQUENCE [LARGE SCALE GENOMIC DNA]</scope>
    <source>
        <strain evidence="2">CG12_big_fil_rev_8_21_14_0_65_43_15</strain>
    </source>
</reference>
<dbReference type="Pfam" id="PF13490">
    <property type="entry name" value="zf-HC2"/>
    <property type="match status" value="1"/>
</dbReference>
<accession>A0A2J0LPX4</accession>
<evidence type="ECO:0000259" key="1">
    <source>
        <dbReference type="Pfam" id="PF13490"/>
    </source>
</evidence>
<dbReference type="Gene3D" id="1.10.10.1320">
    <property type="entry name" value="Anti-sigma factor, zinc-finger domain"/>
    <property type="match status" value="1"/>
</dbReference>
<organism evidence="2 3">
    <name type="scientific">Candidatus Taenaricola geysiri</name>
    <dbReference type="NCBI Taxonomy" id="1974752"/>
    <lineage>
        <taxon>Bacteria</taxon>
        <taxon>Pseudomonadati</taxon>
        <taxon>Candidatus Omnitrophota</taxon>
        <taxon>Candidatus Taenaricola</taxon>
    </lineage>
</organism>
<protein>
    <recommendedName>
        <fullName evidence="1">Putative zinc-finger domain-containing protein</fullName>
    </recommendedName>
</protein>
<dbReference type="EMBL" id="PFGP01000028">
    <property type="protein sequence ID" value="PIW66806.1"/>
    <property type="molecule type" value="Genomic_DNA"/>
</dbReference>
<name>A0A2J0LPX4_9BACT</name>
<gene>
    <name evidence="2" type="ORF">COW11_01415</name>
</gene>
<feature type="domain" description="Putative zinc-finger" evidence="1">
    <location>
        <begin position="7"/>
        <end position="41"/>
    </location>
</feature>
<dbReference type="Proteomes" id="UP000231267">
    <property type="component" value="Unassembled WGS sequence"/>
</dbReference>
<dbReference type="InterPro" id="IPR027383">
    <property type="entry name" value="Znf_put"/>
</dbReference>
<dbReference type="InterPro" id="IPR041916">
    <property type="entry name" value="Anti_sigma_zinc_sf"/>
</dbReference>
<dbReference type="AlphaFoldDB" id="A0A2J0LPX4"/>
<evidence type="ECO:0000313" key="2">
    <source>
        <dbReference type="EMBL" id="PIW66806.1"/>
    </source>
</evidence>
<evidence type="ECO:0000313" key="3">
    <source>
        <dbReference type="Proteomes" id="UP000231267"/>
    </source>
</evidence>